<feature type="region of interest" description="Disordered" evidence="4">
    <location>
        <begin position="521"/>
        <end position="545"/>
    </location>
</feature>
<dbReference type="InterPro" id="IPR006969">
    <property type="entry name" value="Stig-like"/>
</dbReference>
<comment type="caution">
    <text evidence="6">The sequence shown here is derived from an EMBL/GenBank/DDBJ whole genome shotgun (WGS) entry which is preliminary data.</text>
</comment>
<dbReference type="AlphaFoldDB" id="A0A388KEK7"/>
<proteinExistence type="inferred from homology"/>
<reference evidence="6 7" key="1">
    <citation type="journal article" date="2018" name="Cell">
        <title>The Chara Genome: Secondary Complexity and Implications for Plant Terrestrialization.</title>
        <authorList>
            <person name="Nishiyama T."/>
            <person name="Sakayama H."/>
            <person name="Vries J.D."/>
            <person name="Buschmann H."/>
            <person name="Saint-Marcoux D."/>
            <person name="Ullrich K.K."/>
            <person name="Haas F.B."/>
            <person name="Vanderstraeten L."/>
            <person name="Becker D."/>
            <person name="Lang D."/>
            <person name="Vosolsobe S."/>
            <person name="Rombauts S."/>
            <person name="Wilhelmsson P.K.I."/>
            <person name="Janitza P."/>
            <person name="Kern R."/>
            <person name="Heyl A."/>
            <person name="Rumpler F."/>
            <person name="Villalobos L.I.A.C."/>
            <person name="Clay J.M."/>
            <person name="Skokan R."/>
            <person name="Toyoda A."/>
            <person name="Suzuki Y."/>
            <person name="Kagoshima H."/>
            <person name="Schijlen E."/>
            <person name="Tajeshwar N."/>
            <person name="Catarino B."/>
            <person name="Hetherington A.J."/>
            <person name="Saltykova A."/>
            <person name="Bonnot C."/>
            <person name="Breuninger H."/>
            <person name="Symeonidi A."/>
            <person name="Radhakrishnan G.V."/>
            <person name="Van Nieuwerburgh F."/>
            <person name="Deforce D."/>
            <person name="Chang C."/>
            <person name="Karol K.G."/>
            <person name="Hedrich R."/>
            <person name="Ulvskov P."/>
            <person name="Glockner G."/>
            <person name="Delwiche C.F."/>
            <person name="Petrasek J."/>
            <person name="Van de Peer Y."/>
            <person name="Friml J."/>
            <person name="Beilby M."/>
            <person name="Dolan L."/>
            <person name="Kohara Y."/>
            <person name="Sugano S."/>
            <person name="Fujiyama A."/>
            <person name="Delaux P.-M."/>
            <person name="Quint M."/>
            <person name="TheiBen G."/>
            <person name="Hagemann M."/>
            <person name="Harholt J."/>
            <person name="Dunand C."/>
            <person name="Zachgo S."/>
            <person name="Langdale J."/>
            <person name="Maumus F."/>
            <person name="Straeten D.V.D."/>
            <person name="Gould S.B."/>
            <person name="Rensing S.A."/>
        </authorList>
    </citation>
    <scope>NUCLEOTIDE SEQUENCE [LARGE SCALE GENOMIC DNA]</scope>
    <source>
        <strain evidence="6 7">S276</strain>
    </source>
</reference>
<sequence>MERKGVSFFPLMIGVVVVMVICSMAILAMADVNEKMELEVVGEQGEVADVSGERGLLGGRCRPACASGSSCCGGVCRNLQTSRNNCGGCGRRLRRSAVSEALGGGYRKRDNDDRFDKIYDLLSEQAEERERKKQEAAKLELFEAEKKKLQAEEERNVQARKKKELHEARLGKIVRSRMKSVCESVLGKKIDIPDEDESEITKVKRELDELKAKYVGEKARCAGEKAESSLDALRREKEALQKEQSLRSEEEILKKEIEILRARNEKNKSIDAISESSQSDEIAALRLQIQELEGVQAALQNRSNELCSLKAENLTLKKDFQDLRMEIDELKNANNKRSSEVVTDKSPPAEPDKGKQSLVSIGDAVYTPKDLDALHKAYKKAQAGEEIANKEVQALKERMARMGAQLLTKQCPSAIRSYVRKTTPRNLRPALSAIQIEDDESKKEGGPWRTKAVEKLSEKPEEVQLKKLQEEERRTLRPFKKADMSKLCEEEGITYIKLDQAKANVAEIRARRRFAQWLKDQGLQDEDEDDHEQHYATSTEDINDE</sequence>
<dbReference type="Pfam" id="PF04885">
    <property type="entry name" value="Stig1"/>
    <property type="match status" value="1"/>
</dbReference>
<feature type="compositionally biased region" description="Basic and acidic residues" evidence="4">
    <location>
        <begin position="334"/>
        <end position="343"/>
    </location>
</feature>
<gene>
    <name evidence="6" type="ORF">CBR_g2981</name>
</gene>
<evidence type="ECO:0000256" key="4">
    <source>
        <dbReference type="SAM" id="MobiDB-lite"/>
    </source>
</evidence>
<protein>
    <submittedName>
        <fullName evidence="6">Uncharacterized protein</fullName>
    </submittedName>
</protein>
<name>A0A388KEK7_CHABU</name>
<accession>A0A388KEK7</accession>
<keyword evidence="3" id="KW-0175">Coiled coil</keyword>
<feature type="compositionally biased region" description="Polar residues" evidence="4">
    <location>
        <begin position="535"/>
        <end position="545"/>
    </location>
</feature>
<comment type="similarity">
    <text evidence="1">Belongs to the STIG1 family.</text>
</comment>
<evidence type="ECO:0000256" key="1">
    <source>
        <dbReference type="ARBA" id="ARBA00006010"/>
    </source>
</evidence>
<keyword evidence="2" id="KW-0732">Signal</keyword>
<dbReference type="Proteomes" id="UP000265515">
    <property type="component" value="Unassembled WGS sequence"/>
</dbReference>
<organism evidence="6 7">
    <name type="scientific">Chara braunii</name>
    <name type="common">Braun's stonewort</name>
    <dbReference type="NCBI Taxonomy" id="69332"/>
    <lineage>
        <taxon>Eukaryota</taxon>
        <taxon>Viridiplantae</taxon>
        <taxon>Streptophyta</taxon>
        <taxon>Charophyceae</taxon>
        <taxon>Charales</taxon>
        <taxon>Characeae</taxon>
        <taxon>Chara</taxon>
    </lineage>
</organism>
<feature type="region of interest" description="Disordered" evidence="4">
    <location>
        <begin position="334"/>
        <end position="356"/>
    </location>
</feature>
<keyword evidence="7" id="KW-1185">Reference proteome</keyword>
<feature type="transmembrane region" description="Helical" evidence="5">
    <location>
        <begin position="7"/>
        <end position="30"/>
    </location>
</feature>
<evidence type="ECO:0000313" key="7">
    <source>
        <dbReference type="Proteomes" id="UP000265515"/>
    </source>
</evidence>
<keyword evidence="5" id="KW-0472">Membrane</keyword>
<feature type="coiled-coil region" evidence="3">
    <location>
        <begin position="119"/>
        <end position="169"/>
    </location>
</feature>
<keyword evidence="5" id="KW-0812">Transmembrane</keyword>
<feature type="coiled-coil region" evidence="3">
    <location>
        <begin position="378"/>
        <end position="405"/>
    </location>
</feature>
<evidence type="ECO:0000256" key="2">
    <source>
        <dbReference type="ARBA" id="ARBA00022729"/>
    </source>
</evidence>
<dbReference type="Gramene" id="GBG68437">
    <property type="protein sequence ID" value="GBG68437"/>
    <property type="gene ID" value="CBR_g2981"/>
</dbReference>
<evidence type="ECO:0000256" key="3">
    <source>
        <dbReference type="SAM" id="Coils"/>
    </source>
</evidence>
<evidence type="ECO:0000313" key="6">
    <source>
        <dbReference type="EMBL" id="GBG68437.1"/>
    </source>
</evidence>
<keyword evidence="5" id="KW-1133">Transmembrane helix</keyword>
<dbReference type="EMBL" id="BFEA01000100">
    <property type="protein sequence ID" value="GBG68437.1"/>
    <property type="molecule type" value="Genomic_DNA"/>
</dbReference>
<dbReference type="SUPFAM" id="SSF46579">
    <property type="entry name" value="Prefoldin"/>
    <property type="match status" value="1"/>
</dbReference>
<evidence type="ECO:0000256" key="5">
    <source>
        <dbReference type="SAM" id="Phobius"/>
    </source>
</evidence>